<comment type="caution">
    <text evidence="3">The sequence shown here is derived from an EMBL/GenBank/DDBJ whole genome shotgun (WGS) entry which is preliminary data.</text>
</comment>
<feature type="domain" description="Reverse transcriptase" evidence="2">
    <location>
        <begin position="133"/>
        <end position="242"/>
    </location>
</feature>
<dbReference type="Proteomes" id="UP001152795">
    <property type="component" value="Unassembled WGS sequence"/>
</dbReference>
<dbReference type="PANTHER" id="PTHR47510">
    <property type="entry name" value="REVERSE TRANSCRIPTASE DOMAIN-CONTAINING PROTEIN"/>
    <property type="match status" value="1"/>
</dbReference>
<dbReference type="PANTHER" id="PTHR47510:SF3">
    <property type="entry name" value="ENDO_EXONUCLEASE_PHOSPHATASE DOMAIN-CONTAINING PROTEIN"/>
    <property type="match status" value="1"/>
</dbReference>
<accession>A0A7D9ITF7</accession>
<evidence type="ECO:0000259" key="2">
    <source>
        <dbReference type="Pfam" id="PF00078"/>
    </source>
</evidence>
<dbReference type="OrthoDB" id="416454at2759"/>
<dbReference type="Pfam" id="PF00078">
    <property type="entry name" value="RVT_1"/>
    <property type="match status" value="1"/>
</dbReference>
<sequence length="260" mass="29084">LKTKSCNVPEKVSRGVEGNSRKYSETPANIATLVNNYFTSIFTNDPDTSIDPSTIGDNISLLEDVVLTPGDVANGLRTLDKDKAHGPDGIPARLLTETASQIAPSLCQLFNKSLRIGVVPFDWKLANVVPAHKKGDQEFVENNRPISLLSLVSKILERCVFNTIKDHIFCRINPCQHGFLPGKNCVTQLIEVFDKIGKQLDRGKQIDVIYLDMSKAFDKVSHKRLLFRLREFGFGGNILNWFRPTRSSSTNNHPRCNIFT</sequence>
<evidence type="ECO:0000313" key="4">
    <source>
        <dbReference type="Proteomes" id="UP001152795"/>
    </source>
</evidence>
<feature type="compositionally biased region" description="Basic and acidic residues" evidence="1">
    <location>
        <begin position="11"/>
        <end position="21"/>
    </location>
</feature>
<feature type="non-terminal residue" evidence="3">
    <location>
        <position position="1"/>
    </location>
</feature>
<gene>
    <name evidence="3" type="ORF">PACLA_8A081147</name>
</gene>
<dbReference type="InterPro" id="IPR043502">
    <property type="entry name" value="DNA/RNA_pol_sf"/>
</dbReference>
<keyword evidence="4" id="KW-1185">Reference proteome</keyword>
<dbReference type="InterPro" id="IPR000477">
    <property type="entry name" value="RT_dom"/>
</dbReference>
<dbReference type="AlphaFoldDB" id="A0A7D9ITF7"/>
<evidence type="ECO:0000313" key="3">
    <source>
        <dbReference type="EMBL" id="CAB4013094.1"/>
    </source>
</evidence>
<dbReference type="EMBL" id="CACRXK020007753">
    <property type="protein sequence ID" value="CAB4013094.1"/>
    <property type="molecule type" value="Genomic_DNA"/>
</dbReference>
<dbReference type="SUPFAM" id="SSF56672">
    <property type="entry name" value="DNA/RNA polymerases"/>
    <property type="match status" value="1"/>
</dbReference>
<name>A0A7D9ITF7_PARCT</name>
<proteinExistence type="predicted"/>
<feature type="region of interest" description="Disordered" evidence="1">
    <location>
        <begin position="1"/>
        <end position="21"/>
    </location>
</feature>
<dbReference type="CDD" id="cd01650">
    <property type="entry name" value="RT_nLTR_like"/>
    <property type="match status" value="1"/>
</dbReference>
<evidence type="ECO:0000256" key="1">
    <source>
        <dbReference type="SAM" id="MobiDB-lite"/>
    </source>
</evidence>
<protein>
    <recommendedName>
        <fullName evidence="2">Reverse transcriptase domain-containing protein</fullName>
    </recommendedName>
</protein>
<organism evidence="3 4">
    <name type="scientific">Paramuricea clavata</name>
    <name type="common">Red gorgonian</name>
    <name type="synonym">Violescent sea-whip</name>
    <dbReference type="NCBI Taxonomy" id="317549"/>
    <lineage>
        <taxon>Eukaryota</taxon>
        <taxon>Metazoa</taxon>
        <taxon>Cnidaria</taxon>
        <taxon>Anthozoa</taxon>
        <taxon>Octocorallia</taxon>
        <taxon>Malacalcyonacea</taxon>
        <taxon>Plexauridae</taxon>
        <taxon>Paramuricea</taxon>
    </lineage>
</organism>
<reference evidence="3" key="1">
    <citation type="submission" date="2020-04" db="EMBL/GenBank/DDBJ databases">
        <authorList>
            <person name="Alioto T."/>
            <person name="Alioto T."/>
            <person name="Gomez Garrido J."/>
        </authorList>
    </citation>
    <scope>NUCLEOTIDE SEQUENCE</scope>
    <source>
        <strain evidence="3">A484AB</strain>
    </source>
</reference>